<geneLocation type="mitochondrion" evidence="2"/>
<feature type="compositionally biased region" description="Basic residues" evidence="1">
    <location>
        <begin position="97"/>
        <end position="107"/>
    </location>
</feature>
<organism evidence="2">
    <name type="scientific">Anthoceros punctatus</name>
    <name type="common">Hornwort</name>
    <dbReference type="NCBI Taxonomy" id="3234"/>
    <lineage>
        <taxon>Eukaryota</taxon>
        <taxon>Viridiplantae</taxon>
        <taxon>Streptophyta</taxon>
        <taxon>Embryophyta</taxon>
        <taxon>Anthocerotophyta</taxon>
        <taxon>Anthocerotopsida</taxon>
        <taxon>Anthocerotidae</taxon>
        <taxon>Anthocerotales</taxon>
        <taxon>Anthocerotaceae</taxon>
        <taxon>Anthoceros</taxon>
    </lineage>
</organism>
<dbReference type="EMBL" id="MN544312">
    <property type="protein sequence ID" value="QKD76598.1"/>
    <property type="molecule type" value="Genomic_DNA"/>
</dbReference>
<name>A0A6M8B203_ANTPU</name>
<dbReference type="GeneID" id="55751442"/>
<evidence type="ECO:0000256" key="1">
    <source>
        <dbReference type="SAM" id="MobiDB-lite"/>
    </source>
</evidence>
<reference evidence="2" key="2">
    <citation type="journal article" date="2020" name="Nat. Plants">
        <title>Anthoceros genomes illuminate the origin of land plants and the unique biology of hornworts.</title>
        <authorList>
            <person name="Li F.W."/>
            <person name="Nishiyama T."/>
            <person name="Waller M."/>
            <person name="Frangedakis E."/>
            <person name="Keller J."/>
            <person name="Li Z."/>
            <person name="Fernandez-Pozo N."/>
            <person name="Barker M.S."/>
            <person name="Bennett T."/>
            <person name="Blazquez M.A."/>
            <person name="Cheng S."/>
            <person name="Cuming A.C."/>
            <person name="de Vries J."/>
            <person name="de Vries S."/>
            <person name="Delaux P.M."/>
            <person name="Diop I.S."/>
            <person name="Harrison C.J."/>
            <person name="Hauser D."/>
            <person name="Hernandez-Garcia J."/>
            <person name="Kirbis A."/>
            <person name="Meeks J.C."/>
            <person name="Monte I."/>
            <person name="Mutte S.K."/>
            <person name="Neubauer A."/>
            <person name="Quandt D."/>
            <person name="Robison T."/>
            <person name="Shimamura M."/>
            <person name="Rensing S.A."/>
            <person name="Villarreal J.C."/>
            <person name="Weijers D."/>
            <person name="Wicke S."/>
            <person name="Wong G.K."/>
            <person name="Sakakibara K."/>
            <person name="Szovenyi P."/>
        </authorList>
    </citation>
    <scope>NUCLEOTIDE SEQUENCE</scope>
</reference>
<sequence>MQTERSLLASLTNQPEAAFVSEPCSYLYKARTLSSTCSVSQAQILIRSNFTRIAIRNRVCFRSFSSVTSEGVKMVSIRGLGQCCKHQTSSNPGGSIYRKRRRASSRY</sequence>
<reference evidence="2" key="1">
    <citation type="submission" date="2019-10" db="EMBL/GenBank/DDBJ databases">
        <authorList>
            <person name="Robison T.A."/>
            <person name="Li F.-W."/>
        </authorList>
    </citation>
    <scope>NUCLEOTIDE SEQUENCE</scope>
</reference>
<accession>A0A6M8B203</accession>
<protein>
    <submittedName>
        <fullName evidence="2">Uncharacterized protein</fullName>
    </submittedName>
</protein>
<dbReference type="AlphaFoldDB" id="A0A6M8B203"/>
<proteinExistence type="predicted"/>
<keyword evidence="2" id="KW-0496">Mitochondrion</keyword>
<gene>
    <name evidence="2" type="primary">ORF118_2</name>
</gene>
<evidence type="ECO:0000313" key="2">
    <source>
        <dbReference type="EMBL" id="QKD76598.1"/>
    </source>
</evidence>
<feature type="region of interest" description="Disordered" evidence="1">
    <location>
        <begin position="86"/>
        <end position="107"/>
    </location>
</feature>
<dbReference type="RefSeq" id="YP_009863142.1">
    <property type="nucleotide sequence ID" value="NC_049003.1"/>
</dbReference>